<gene>
    <name evidence="21" type="primary">ND2</name>
</gene>
<keyword evidence="14 17" id="KW-0496">Mitochondrion</keyword>
<dbReference type="CTD" id="4536"/>
<keyword evidence="10 17" id="KW-0249">Electron transport</keyword>
<feature type="transmembrane region" description="Helical" evidence="17">
    <location>
        <begin position="57"/>
        <end position="80"/>
    </location>
</feature>
<dbReference type="InterPro" id="IPR010933">
    <property type="entry name" value="NADH_DH_su2_C"/>
</dbReference>
<evidence type="ECO:0000256" key="3">
    <source>
        <dbReference type="ARBA" id="ARBA00012944"/>
    </source>
</evidence>
<evidence type="ECO:0000256" key="12">
    <source>
        <dbReference type="ARBA" id="ARBA00023027"/>
    </source>
</evidence>
<dbReference type="PRINTS" id="PR01436">
    <property type="entry name" value="NADHDHGNASE2"/>
</dbReference>
<dbReference type="PANTHER" id="PTHR46552">
    <property type="entry name" value="NADH-UBIQUINONE OXIDOREDUCTASE CHAIN 2"/>
    <property type="match status" value="1"/>
</dbReference>
<dbReference type="AlphaFoldDB" id="A0A023GU81"/>
<evidence type="ECO:0000256" key="4">
    <source>
        <dbReference type="ARBA" id="ARBA00021008"/>
    </source>
</evidence>
<feature type="chain" id="PRO_5001517796" description="NADH-ubiquinone oxidoreductase chain 2" evidence="18">
    <location>
        <begin position="19"/>
        <end position="350"/>
    </location>
</feature>
<comment type="catalytic activity">
    <reaction evidence="16 17">
        <text>a ubiquinone + NADH + 5 H(+)(in) = a ubiquinol + NAD(+) + 4 H(+)(out)</text>
        <dbReference type="Rhea" id="RHEA:29091"/>
        <dbReference type="Rhea" id="RHEA-COMP:9565"/>
        <dbReference type="Rhea" id="RHEA-COMP:9566"/>
        <dbReference type="ChEBI" id="CHEBI:15378"/>
        <dbReference type="ChEBI" id="CHEBI:16389"/>
        <dbReference type="ChEBI" id="CHEBI:17976"/>
        <dbReference type="ChEBI" id="CHEBI:57540"/>
        <dbReference type="ChEBI" id="CHEBI:57945"/>
        <dbReference type="EC" id="7.1.1.2"/>
    </reaction>
</comment>
<feature type="transmembrane region" description="Helical" evidence="17">
    <location>
        <begin position="325"/>
        <end position="349"/>
    </location>
</feature>
<feature type="transmembrane region" description="Helical" evidence="17">
    <location>
        <begin position="92"/>
        <end position="115"/>
    </location>
</feature>
<evidence type="ECO:0000313" key="21">
    <source>
        <dbReference type="EMBL" id="AFC88417.1"/>
    </source>
</evidence>
<keyword evidence="8 17" id="KW-0999">Mitochondrion inner membrane</keyword>
<dbReference type="EMBL" id="JQ639067">
    <property type="protein sequence ID" value="AFC88417.1"/>
    <property type="molecule type" value="Genomic_DNA"/>
</dbReference>
<feature type="transmembrane region" description="Helical" evidence="17">
    <location>
        <begin position="201"/>
        <end position="218"/>
    </location>
</feature>
<dbReference type="InterPro" id="IPR003917">
    <property type="entry name" value="NADH_UbQ_OxRdtase_chain2"/>
</dbReference>
<evidence type="ECO:0000256" key="17">
    <source>
        <dbReference type="RuleBase" id="RU003403"/>
    </source>
</evidence>
<evidence type="ECO:0000256" key="11">
    <source>
        <dbReference type="ARBA" id="ARBA00022989"/>
    </source>
</evidence>
<evidence type="ECO:0000256" key="5">
    <source>
        <dbReference type="ARBA" id="ARBA00022448"/>
    </source>
</evidence>
<dbReference type="EC" id="7.1.1.2" evidence="3 17"/>
<comment type="subcellular location">
    <subcellularLocation>
        <location evidence="1 17">Mitochondrion inner membrane</location>
        <topology evidence="1 17">Multi-pass membrane protein</topology>
    </subcellularLocation>
</comment>
<comment type="similarity">
    <text evidence="2 17">Belongs to the complex I subunit 2 family.</text>
</comment>
<accession>A0A023GU81</accession>
<keyword evidence="6 17" id="KW-0679">Respiratory chain</keyword>
<dbReference type="Pfam" id="PF00361">
    <property type="entry name" value="Proton_antipo_M"/>
    <property type="match status" value="1"/>
</dbReference>
<dbReference type="Pfam" id="PF06444">
    <property type="entry name" value="NADH_dehy_S2_C"/>
    <property type="match status" value="1"/>
</dbReference>
<keyword evidence="11 17" id="KW-1133">Transmembrane helix</keyword>
<keyword evidence="18" id="KW-0732">Signal</keyword>
<keyword evidence="15 17" id="KW-0472">Membrane</keyword>
<comment type="function">
    <text evidence="17">Core subunit of the mitochondrial membrane respiratory chain NADH dehydrogenase (Complex I) which catalyzes electron transfer from NADH through the respiratory chain, using ubiquinone as an electron acceptor. Essential for the catalytic activity and assembly of complex I.</text>
</comment>
<dbReference type="GeneID" id="18667014"/>
<keyword evidence="7 17" id="KW-0812">Transmembrane</keyword>
<keyword evidence="13 17" id="KW-0830">Ubiquinone</keyword>
<dbReference type="GO" id="GO:0005743">
    <property type="term" value="C:mitochondrial inner membrane"/>
    <property type="evidence" value="ECO:0007669"/>
    <property type="project" value="UniProtKB-SubCell"/>
</dbReference>
<organism evidence="21">
    <name type="scientific">Achirus lineatus</name>
    <name type="common">Lined sole</name>
    <name type="synonym">Pleuronectes lineatus</name>
    <dbReference type="NCBI Taxonomy" id="253938"/>
    <lineage>
        <taxon>Eukaryota</taxon>
        <taxon>Metazoa</taxon>
        <taxon>Chordata</taxon>
        <taxon>Craniata</taxon>
        <taxon>Vertebrata</taxon>
        <taxon>Euteleostomi</taxon>
        <taxon>Actinopterygii</taxon>
        <taxon>Neopterygii</taxon>
        <taxon>Teleostei</taxon>
        <taxon>Neoteleostei</taxon>
        <taxon>Acanthomorphata</taxon>
        <taxon>Carangaria</taxon>
        <taxon>Pleuronectiformes</taxon>
        <taxon>Pleuronectoidei</taxon>
        <taxon>Achiridae</taxon>
        <taxon>Achirus</taxon>
    </lineage>
</organism>
<evidence type="ECO:0000256" key="6">
    <source>
        <dbReference type="ARBA" id="ARBA00022660"/>
    </source>
</evidence>
<evidence type="ECO:0000256" key="9">
    <source>
        <dbReference type="ARBA" id="ARBA00022967"/>
    </source>
</evidence>
<evidence type="ECO:0000256" key="1">
    <source>
        <dbReference type="ARBA" id="ARBA00004448"/>
    </source>
</evidence>
<dbReference type="RefSeq" id="YP_009019220.1">
    <property type="nucleotide sequence ID" value="NC_023768.1"/>
</dbReference>
<evidence type="ECO:0000256" key="16">
    <source>
        <dbReference type="ARBA" id="ARBA00049551"/>
    </source>
</evidence>
<feature type="domain" description="NADH dehydrogenase subunit 2 C-terminal" evidence="20">
    <location>
        <begin position="289"/>
        <end position="343"/>
    </location>
</feature>
<name>A0A023GU81_ACHLN</name>
<evidence type="ECO:0000259" key="20">
    <source>
        <dbReference type="Pfam" id="PF06444"/>
    </source>
</evidence>
<keyword evidence="12 17" id="KW-0520">NAD</keyword>
<feature type="domain" description="NADH:quinone oxidoreductase/Mrp antiporter transmembrane" evidence="19">
    <location>
        <begin position="23"/>
        <end position="287"/>
    </location>
</feature>
<dbReference type="InterPro" id="IPR050175">
    <property type="entry name" value="Complex_I_Subunit_2"/>
</dbReference>
<evidence type="ECO:0000256" key="2">
    <source>
        <dbReference type="ARBA" id="ARBA00007012"/>
    </source>
</evidence>
<reference evidence="21" key="1">
    <citation type="submission" date="2012-02" db="EMBL/GenBank/DDBJ databases">
        <authorList>
            <person name="Kong X."/>
            <person name="Shi W."/>
            <person name="Miao X."/>
            <person name="Wang S."/>
        </authorList>
    </citation>
    <scope>NUCLEOTIDE SEQUENCE</scope>
</reference>
<feature type="transmembrane region" description="Helical" evidence="17">
    <location>
        <begin position="151"/>
        <end position="170"/>
    </location>
</feature>
<evidence type="ECO:0000256" key="13">
    <source>
        <dbReference type="ARBA" id="ARBA00023075"/>
    </source>
</evidence>
<evidence type="ECO:0000256" key="10">
    <source>
        <dbReference type="ARBA" id="ARBA00022982"/>
    </source>
</evidence>
<evidence type="ECO:0000256" key="7">
    <source>
        <dbReference type="ARBA" id="ARBA00022692"/>
    </source>
</evidence>
<evidence type="ECO:0000256" key="8">
    <source>
        <dbReference type="ARBA" id="ARBA00022792"/>
    </source>
</evidence>
<keyword evidence="5" id="KW-0813">Transport</keyword>
<evidence type="ECO:0000259" key="19">
    <source>
        <dbReference type="Pfam" id="PF00361"/>
    </source>
</evidence>
<feature type="transmembrane region" description="Helical" evidence="17">
    <location>
        <begin position="274"/>
        <end position="293"/>
    </location>
</feature>
<evidence type="ECO:0000256" key="18">
    <source>
        <dbReference type="SAM" id="SignalP"/>
    </source>
</evidence>
<keyword evidence="9 17" id="KW-1278">Translocase</keyword>
<dbReference type="PANTHER" id="PTHR46552:SF1">
    <property type="entry name" value="NADH-UBIQUINONE OXIDOREDUCTASE CHAIN 2"/>
    <property type="match status" value="1"/>
</dbReference>
<geneLocation type="mitochondrion" evidence="21"/>
<dbReference type="GO" id="GO:0006120">
    <property type="term" value="P:mitochondrial electron transport, NADH to ubiquinone"/>
    <property type="evidence" value="ECO:0007669"/>
    <property type="project" value="InterPro"/>
</dbReference>
<evidence type="ECO:0000256" key="14">
    <source>
        <dbReference type="ARBA" id="ARBA00023128"/>
    </source>
</evidence>
<feature type="signal peptide" evidence="18">
    <location>
        <begin position="1"/>
        <end position="18"/>
    </location>
</feature>
<protein>
    <recommendedName>
        <fullName evidence="4 17">NADH-ubiquinone oxidoreductase chain 2</fullName>
        <ecNumber evidence="3 17">7.1.1.2</ecNumber>
    </recommendedName>
</protein>
<proteinExistence type="inferred from homology"/>
<dbReference type="InterPro" id="IPR001750">
    <property type="entry name" value="ND/Mrp_TM"/>
</dbReference>
<sequence length="350" mass="37724">MSPSILTALLLSLGLGTAVTFASSHWLLAWMGLEINTLAILPLMAQQHHPRATEAATKYFLTQAAATATLLFASITNAWMTGQWNIEQTTHPFPVTVITLALALKIGLAPAHAWLPDVLQGLNLSTGLILATWQKLAPLTLLLQIQPASPTVLPMLGLTSILVGGWGGLNQTQLRKILAYSSIAHLGWMIIILQFAPSLTLLTLTIYIVMTLATFLAFKLNKATNMNSLSISWTKNPTLTALTPLVLLSLAGLPPLSGFMPKWLILQELTKQDLAIPATIAALAALLSLYFYLRLSYTLTLTISPNTLTGVTPWRLPHTQTTLPLATLAATTMLLLPLCPAMISLTTLIS</sequence>
<feature type="transmembrane region" description="Helical" evidence="17">
    <location>
        <begin position="239"/>
        <end position="259"/>
    </location>
</feature>
<feature type="transmembrane region" description="Helical" evidence="17">
    <location>
        <begin position="177"/>
        <end position="195"/>
    </location>
</feature>
<evidence type="ECO:0000256" key="15">
    <source>
        <dbReference type="ARBA" id="ARBA00023136"/>
    </source>
</evidence>
<dbReference type="GO" id="GO:0008137">
    <property type="term" value="F:NADH dehydrogenase (ubiquinone) activity"/>
    <property type="evidence" value="ECO:0007669"/>
    <property type="project" value="UniProtKB-EC"/>
</dbReference>